<feature type="transmembrane region" description="Helical" evidence="1">
    <location>
        <begin position="66"/>
        <end position="83"/>
    </location>
</feature>
<sequence length="90" mass="10116">MTPFIMLQLHAVVALVTGILIAGYNRGQSRHKWYYSTLAYFLALAFLSIPIRIWVGSYPVIDRSELVVNIGFMVVMIISRGNITGKRSQA</sequence>
<proteinExistence type="predicted"/>
<keyword evidence="1" id="KW-0472">Membrane</keyword>
<evidence type="ECO:0000313" key="2">
    <source>
        <dbReference type="EMBL" id="PHH04798.1"/>
    </source>
</evidence>
<evidence type="ECO:0000313" key="3">
    <source>
        <dbReference type="Proteomes" id="UP000222768"/>
    </source>
</evidence>
<keyword evidence="1" id="KW-1133">Transmembrane helix</keyword>
<accession>A0A855EJZ4</accession>
<dbReference type="GeneID" id="30332714"/>
<dbReference type="AlphaFoldDB" id="A0A855EJZ4"/>
<protein>
    <submittedName>
        <fullName evidence="2">Phage holin family protein</fullName>
    </submittedName>
</protein>
<dbReference type="EMBL" id="PDLK01000002">
    <property type="protein sequence ID" value="PHH04798.1"/>
    <property type="molecule type" value="Genomic_DNA"/>
</dbReference>
<dbReference type="Proteomes" id="UP000222768">
    <property type="component" value="Unassembled WGS sequence"/>
</dbReference>
<evidence type="ECO:0000256" key="1">
    <source>
        <dbReference type="SAM" id="Phobius"/>
    </source>
</evidence>
<reference evidence="3" key="1">
    <citation type="submission" date="2017-09" db="EMBL/GenBank/DDBJ databases">
        <title>FDA dAtabase for Regulatory Grade micrObial Sequences (FDA-ARGOS): Supporting development and validation of Infectious Disease Dx tests.</title>
        <authorList>
            <person name="Minogue T."/>
            <person name="Wolcott M."/>
            <person name="Wasieloski L."/>
            <person name="Aguilar W."/>
            <person name="Moore D."/>
            <person name="Tallon L."/>
            <person name="Sadzewicz L."/>
            <person name="Ott S."/>
            <person name="Zhao X."/>
            <person name="Nagaraj S."/>
            <person name="Vavikolanu K."/>
            <person name="Aluvathingal J."/>
            <person name="Nadendla S."/>
            <person name="Sichtig H."/>
        </authorList>
    </citation>
    <scope>NUCLEOTIDE SEQUENCE [LARGE SCALE GENOMIC DNA]</scope>
    <source>
        <strain evidence="3">FDAARGOS_404</strain>
    </source>
</reference>
<feature type="transmembrane region" description="Helical" evidence="1">
    <location>
        <begin position="6"/>
        <end position="24"/>
    </location>
</feature>
<dbReference type="InterPro" id="IPR008473">
    <property type="entry name" value="Phage_holin_3_7"/>
</dbReference>
<name>A0A855EJZ4_9ENTR</name>
<dbReference type="Pfam" id="PF05449">
    <property type="entry name" value="Phage_holin_3_7"/>
    <property type="match status" value="1"/>
</dbReference>
<organism evidence="2 3">
    <name type="scientific">Leclercia adecarboxylata</name>
    <dbReference type="NCBI Taxonomy" id="83655"/>
    <lineage>
        <taxon>Bacteria</taxon>
        <taxon>Pseudomonadati</taxon>
        <taxon>Pseudomonadota</taxon>
        <taxon>Gammaproteobacteria</taxon>
        <taxon>Enterobacterales</taxon>
        <taxon>Enterobacteriaceae</taxon>
        <taxon>Leclercia</taxon>
    </lineage>
</organism>
<keyword evidence="1" id="KW-0812">Transmembrane</keyword>
<gene>
    <name evidence="2" type="ORF">CRX53_12935</name>
</gene>
<feature type="transmembrane region" description="Helical" evidence="1">
    <location>
        <begin position="33"/>
        <end position="54"/>
    </location>
</feature>
<dbReference type="KEGG" id="lax:APT61_12385"/>
<comment type="caution">
    <text evidence="2">The sequence shown here is derived from an EMBL/GenBank/DDBJ whole genome shotgun (WGS) entry which is preliminary data.</text>
</comment>
<dbReference type="RefSeq" id="WP_032611845.1">
    <property type="nucleotide sequence ID" value="NZ_CP013990.1"/>
</dbReference>